<dbReference type="EMBL" id="NQVE01000204">
    <property type="protein sequence ID" value="RAL38946.1"/>
    <property type="molecule type" value="Genomic_DNA"/>
</dbReference>
<sequence length="200" mass="22328">MKQEEVFRPGNTKNKNSTFKRLFKKMCRKRSMKGEEAGDFRHRSSLSTSSLSSSAQDGSGTRFKRRVFAFFDEDGDGSVSASELRRAVWAVGGELTEEEAEMAVRLSDSDGDGMLGFEDFVKLMEGGKGGGVEEEEEELREAFGKYEMEGRGCITPLSLKRMLGRLGESTTIESCEAMIRRFDLNGDGVLCFDEFKIMMA</sequence>
<dbReference type="SMART" id="SM00054">
    <property type="entry name" value="EFh"/>
    <property type="match status" value="4"/>
</dbReference>
<evidence type="ECO:0000313" key="5">
    <source>
        <dbReference type="EMBL" id="RAL38946.1"/>
    </source>
</evidence>
<feature type="domain" description="EF-hand" evidence="4">
    <location>
        <begin position="95"/>
        <end position="130"/>
    </location>
</feature>
<feature type="domain" description="EF-hand" evidence="4">
    <location>
        <begin position="170"/>
        <end position="200"/>
    </location>
</feature>
<feature type="domain" description="EF-hand" evidence="4">
    <location>
        <begin position="134"/>
        <end position="169"/>
    </location>
</feature>
<dbReference type="PANTHER" id="PTHR23050">
    <property type="entry name" value="CALCIUM BINDING PROTEIN"/>
    <property type="match status" value="1"/>
</dbReference>
<keyword evidence="2" id="KW-0106">Calcium</keyword>
<dbReference type="InterPro" id="IPR018247">
    <property type="entry name" value="EF_Hand_1_Ca_BS"/>
</dbReference>
<evidence type="ECO:0000256" key="2">
    <source>
        <dbReference type="ARBA" id="ARBA00022837"/>
    </source>
</evidence>
<evidence type="ECO:0000259" key="4">
    <source>
        <dbReference type="PROSITE" id="PS50222"/>
    </source>
</evidence>
<reference evidence="5 6" key="1">
    <citation type="submission" date="2018-06" db="EMBL/GenBank/DDBJ databases">
        <title>The Genome of Cuscuta australis (Dodder) Provides Insight into the Evolution of Plant Parasitism.</title>
        <authorList>
            <person name="Liu H."/>
        </authorList>
    </citation>
    <scope>NUCLEOTIDE SEQUENCE [LARGE SCALE GENOMIC DNA]</scope>
    <source>
        <strain evidence="6">cv. Yunnan</strain>
        <tissue evidence="5">Vines</tissue>
    </source>
</reference>
<dbReference type="InterPro" id="IPR002048">
    <property type="entry name" value="EF_hand_dom"/>
</dbReference>
<feature type="compositionally biased region" description="Basic and acidic residues" evidence="3">
    <location>
        <begin position="32"/>
        <end position="42"/>
    </location>
</feature>
<organism evidence="5 6">
    <name type="scientific">Cuscuta australis</name>
    <dbReference type="NCBI Taxonomy" id="267555"/>
    <lineage>
        <taxon>Eukaryota</taxon>
        <taxon>Viridiplantae</taxon>
        <taxon>Streptophyta</taxon>
        <taxon>Embryophyta</taxon>
        <taxon>Tracheophyta</taxon>
        <taxon>Spermatophyta</taxon>
        <taxon>Magnoliopsida</taxon>
        <taxon>eudicotyledons</taxon>
        <taxon>Gunneridae</taxon>
        <taxon>Pentapetalae</taxon>
        <taxon>asterids</taxon>
        <taxon>lamiids</taxon>
        <taxon>Solanales</taxon>
        <taxon>Convolvulaceae</taxon>
        <taxon>Cuscuteae</taxon>
        <taxon>Cuscuta</taxon>
        <taxon>Cuscuta subgen. Grammica</taxon>
        <taxon>Cuscuta sect. Cleistogrammica</taxon>
    </lineage>
</organism>
<comment type="caution">
    <text evidence="5">The sequence shown here is derived from an EMBL/GenBank/DDBJ whole genome shotgun (WGS) entry which is preliminary data.</text>
</comment>
<dbReference type="Pfam" id="PF13499">
    <property type="entry name" value="EF-hand_7"/>
    <property type="match status" value="2"/>
</dbReference>
<name>A0A328D0H5_9ASTE</name>
<dbReference type="SUPFAM" id="SSF47473">
    <property type="entry name" value="EF-hand"/>
    <property type="match status" value="1"/>
</dbReference>
<keyword evidence="1" id="KW-0677">Repeat</keyword>
<protein>
    <recommendedName>
        <fullName evidence="4">EF-hand domain-containing protein</fullName>
    </recommendedName>
</protein>
<dbReference type="InterPro" id="IPR011992">
    <property type="entry name" value="EF-hand-dom_pair"/>
</dbReference>
<dbReference type="CDD" id="cd00051">
    <property type="entry name" value="EFh"/>
    <property type="match status" value="2"/>
</dbReference>
<dbReference type="PROSITE" id="PS50222">
    <property type="entry name" value="EF_HAND_2"/>
    <property type="match status" value="4"/>
</dbReference>
<evidence type="ECO:0000256" key="3">
    <source>
        <dbReference type="SAM" id="MobiDB-lite"/>
    </source>
</evidence>
<dbReference type="FunFam" id="1.10.238.10:FF:000003">
    <property type="entry name" value="Calmodulin A"/>
    <property type="match status" value="2"/>
</dbReference>
<evidence type="ECO:0000313" key="6">
    <source>
        <dbReference type="Proteomes" id="UP000249390"/>
    </source>
</evidence>
<gene>
    <name evidence="5" type="ORF">DM860_014772</name>
</gene>
<evidence type="ECO:0000256" key="1">
    <source>
        <dbReference type="ARBA" id="ARBA00022737"/>
    </source>
</evidence>
<dbReference type="PROSITE" id="PS00018">
    <property type="entry name" value="EF_HAND_1"/>
    <property type="match status" value="3"/>
</dbReference>
<feature type="domain" description="EF-hand" evidence="4">
    <location>
        <begin position="65"/>
        <end position="94"/>
    </location>
</feature>
<dbReference type="InterPro" id="IPR050145">
    <property type="entry name" value="Centrin_CML-like"/>
</dbReference>
<dbReference type="GO" id="GO:0005509">
    <property type="term" value="F:calcium ion binding"/>
    <property type="evidence" value="ECO:0007669"/>
    <property type="project" value="InterPro"/>
</dbReference>
<keyword evidence="6" id="KW-1185">Reference proteome</keyword>
<feature type="compositionally biased region" description="Low complexity" evidence="3">
    <location>
        <begin position="45"/>
        <end position="54"/>
    </location>
</feature>
<proteinExistence type="predicted"/>
<accession>A0A328D0H5</accession>
<dbReference type="AlphaFoldDB" id="A0A328D0H5"/>
<feature type="region of interest" description="Disordered" evidence="3">
    <location>
        <begin position="31"/>
        <end position="59"/>
    </location>
</feature>
<dbReference type="Proteomes" id="UP000249390">
    <property type="component" value="Unassembled WGS sequence"/>
</dbReference>
<dbReference type="Gene3D" id="1.10.238.10">
    <property type="entry name" value="EF-hand"/>
    <property type="match status" value="2"/>
</dbReference>